<dbReference type="Gene3D" id="1.20.1250.20">
    <property type="entry name" value="MFS general substrate transporter like domains"/>
    <property type="match status" value="2"/>
</dbReference>
<dbReference type="GO" id="GO:0016020">
    <property type="term" value="C:membrane"/>
    <property type="evidence" value="ECO:0007669"/>
    <property type="project" value="UniProtKB-SubCell"/>
</dbReference>
<dbReference type="FunFam" id="1.20.1250.20:FF:000058">
    <property type="entry name" value="ascorbate transporter, chloroplastic isoform X1"/>
    <property type="match status" value="1"/>
</dbReference>
<feature type="transmembrane region" description="Helical" evidence="6">
    <location>
        <begin position="138"/>
        <end position="158"/>
    </location>
</feature>
<dbReference type="EMBL" id="BSYO01000039">
    <property type="protein sequence ID" value="GMH31069.1"/>
    <property type="molecule type" value="Genomic_DNA"/>
</dbReference>
<dbReference type="PANTHER" id="PTHR11662:SF255">
    <property type="entry name" value="ASCORBATE TRANSPORTER, CHLOROPLASTIC"/>
    <property type="match status" value="1"/>
</dbReference>
<evidence type="ECO:0000256" key="5">
    <source>
        <dbReference type="ARBA" id="ARBA00024362"/>
    </source>
</evidence>
<gene>
    <name evidence="7" type="ORF">Nepgr_032912</name>
</gene>
<reference evidence="7" key="1">
    <citation type="submission" date="2023-05" db="EMBL/GenBank/DDBJ databases">
        <title>Nepenthes gracilis genome sequencing.</title>
        <authorList>
            <person name="Fukushima K."/>
        </authorList>
    </citation>
    <scope>NUCLEOTIDE SEQUENCE</scope>
    <source>
        <strain evidence="7">SING2019-196</strain>
    </source>
</reference>
<proteinExistence type="inferred from homology"/>
<keyword evidence="3 6" id="KW-1133">Transmembrane helix</keyword>
<name>A0AAD3TL08_NEPGR</name>
<keyword evidence="2 6" id="KW-0812">Transmembrane</keyword>
<dbReference type="Proteomes" id="UP001279734">
    <property type="component" value="Unassembled WGS sequence"/>
</dbReference>
<evidence type="ECO:0000313" key="8">
    <source>
        <dbReference type="Proteomes" id="UP001279734"/>
    </source>
</evidence>
<evidence type="ECO:0000313" key="7">
    <source>
        <dbReference type="EMBL" id="GMH31069.1"/>
    </source>
</evidence>
<dbReference type="GO" id="GO:0022857">
    <property type="term" value="F:transmembrane transporter activity"/>
    <property type="evidence" value="ECO:0007669"/>
    <property type="project" value="InterPro"/>
</dbReference>
<comment type="similarity">
    <text evidence="5">Belongs to the major facilitator superfamily. Sodium/anion cotransporter (TC 2.A.1.14) family.</text>
</comment>
<evidence type="ECO:0000256" key="6">
    <source>
        <dbReference type="SAM" id="Phobius"/>
    </source>
</evidence>
<dbReference type="AlphaFoldDB" id="A0AAD3TL08"/>
<evidence type="ECO:0000256" key="2">
    <source>
        <dbReference type="ARBA" id="ARBA00022692"/>
    </source>
</evidence>
<feature type="transmembrane region" description="Helical" evidence="6">
    <location>
        <begin position="165"/>
        <end position="187"/>
    </location>
</feature>
<evidence type="ECO:0000256" key="4">
    <source>
        <dbReference type="ARBA" id="ARBA00023136"/>
    </source>
</evidence>
<feature type="transmembrane region" description="Helical" evidence="6">
    <location>
        <begin position="107"/>
        <end position="126"/>
    </location>
</feature>
<keyword evidence="8" id="KW-1185">Reference proteome</keyword>
<evidence type="ECO:0000256" key="3">
    <source>
        <dbReference type="ARBA" id="ARBA00022989"/>
    </source>
</evidence>
<comment type="caution">
    <text evidence="7">The sequence shown here is derived from an EMBL/GenBank/DDBJ whole genome shotgun (WGS) entry which is preliminary data.</text>
</comment>
<protein>
    <submittedName>
        <fullName evidence="7">Uncharacterized protein</fullName>
    </submittedName>
</protein>
<evidence type="ECO:0000256" key="1">
    <source>
        <dbReference type="ARBA" id="ARBA00004141"/>
    </source>
</evidence>
<dbReference type="PANTHER" id="PTHR11662">
    <property type="entry name" value="SOLUTE CARRIER FAMILY 17"/>
    <property type="match status" value="1"/>
</dbReference>
<dbReference type="InterPro" id="IPR011701">
    <property type="entry name" value="MFS"/>
</dbReference>
<dbReference type="SUPFAM" id="SSF103473">
    <property type="entry name" value="MFS general substrate transporter"/>
    <property type="match status" value="2"/>
</dbReference>
<keyword evidence="4 6" id="KW-0472">Membrane</keyword>
<dbReference type="InterPro" id="IPR036259">
    <property type="entry name" value="MFS_trans_sf"/>
</dbReference>
<organism evidence="7 8">
    <name type="scientific">Nepenthes gracilis</name>
    <name type="common">Slender pitcher plant</name>
    <dbReference type="NCBI Taxonomy" id="150966"/>
    <lineage>
        <taxon>Eukaryota</taxon>
        <taxon>Viridiplantae</taxon>
        <taxon>Streptophyta</taxon>
        <taxon>Embryophyta</taxon>
        <taxon>Tracheophyta</taxon>
        <taxon>Spermatophyta</taxon>
        <taxon>Magnoliopsida</taxon>
        <taxon>eudicotyledons</taxon>
        <taxon>Gunneridae</taxon>
        <taxon>Pentapetalae</taxon>
        <taxon>Caryophyllales</taxon>
        <taxon>Nepenthaceae</taxon>
        <taxon>Nepenthes</taxon>
    </lineage>
</organism>
<dbReference type="InterPro" id="IPR050382">
    <property type="entry name" value="MFS_Na/Anion_cotransporter"/>
</dbReference>
<accession>A0AAD3TL08</accession>
<sequence>MLKLYVYVKVVQDNSDAALYQCVNSEAARDNAGTMLKLLLIFLFKGPCKLVLAGENTQKLSPWWEQLPTRWVIVLLCFTSFLLCHMDRANKSIARLPKSQEFNWKSAIVSLISNFSFWGYLLTQIVGTLGVDKIGGKLVLGFGVIGWSVAIVLTPIAARINLPCLLILCVIMGMGEGVAMPDMNNIISILGGSNSRGPVILSRAPVWALKIGHFCHTWGTIILLTWVPTYYNQVLKFHLMESGLVAVLPWLTRALFAYVRGWMADTLVTRGLAVTSVWKIMQSIEGLGPVFLFLLLSQMKPPVLAVLSLSFRQGLDAFSQSGLYFNYQDIGPRYSSIESKAFRQQEADSGGSWEPDATVVNTDNFKLVSRKQKEKELVLYVNTGKSRCDLGSRCRSTIMAKNRDHAFLTTLEASDEESVVSEGQGFALSGARMLESSSSGS</sequence>
<comment type="subcellular location">
    <subcellularLocation>
        <location evidence="1">Membrane</location>
        <topology evidence="1">Multi-pass membrane protein</topology>
    </subcellularLocation>
</comment>
<dbReference type="Pfam" id="PF07690">
    <property type="entry name" value="MFS_1"/>
    <property type="match status" value="1"/>
</dbReference>
<feature type="transmembrane region" description="Helical" evidence="6">
    <location>
        <begin position="69"/>
        <end position="86"/>
    </location>
</feature>